<dbReference type="OrthoDB" id="1461976at2759"/>
<dbReference type="GO" id="GO:0006629">
    <property type="term" value="P:lipid metabolic process"/>
    <property type="evidence" value="ECO:0007669"/>
    <property type="project" value="InterPro"/>
</dbReference>
<dbReference type="EMBL" id="ML210245">
    <property type="protein sequence ID" value="TFK22251.1"/>
    <property type="molecule type" value="Genomic_DNA"/>
</dbReference>
<feature type="transmembrane region" description="Helical" evidence="1">
    <location>
        <begin position="123"/>
        <end position="143"/>
    </location>
</feature>
<sequence length="414" mass="47684">MHSQFLNDAPEYQRRVQTPFAPTKVTLAEIQAAVPKRLFGRSTFTALMYVFRDILCATVVYKLGWQIAPMINGVIIAGWPDLAAYLLKCGLWGLYWYTQGIILAGWWCLAHEAGHGTLSPYPWVNHVVGFSMQTFLLAPYFAWRSTHRRHHKATSSVERDENYVPRTRSGYGLPSRYTAIPSDYHEVFEDAPVYTLLCLLFMQALGWQYYLLTNVWGNPSYPPGTNHFNPSSPLFKPNERNGIIASNVGLAIMAFLLYWWGSGVGPGNFFAFYFVPYILANHWIVIITYLQHTDPTIPHYRREQWTFLRGALSTVDRPLLGWVGRFFLHNVCHDHIAHHIFSSIPFYNQPQVTEAIKKVLGDDYIYDSTNTYRSLYRNFTQCCLIEDDGDILFYKNEQGRAARDLLEATVVELH</sequence>
<accession>A0A5C3KP04</accession>
<dbReference type="GO" id="GO:0016491">
    <property type="term" value="F:oxidoreductase activity"/>
    <property type="evidence" value="ECO:0007669"/>
    <property type="project" value="InterPro"/>
</dbReference>
<dbReference type="CDD" id="cd03507">
    <property type="entry name" value="Delta12-FADS-like"/>
    <property type="match status" value="1"/>
</dbReference>
<dbReference type="InterPro" id="IPR005804">
    <property type="entry name" value="FA_desaturase_dom"/>
</dbReference>
<dbReference type="Proteomes" id="UP000307440">
    <property type="component" value="Unassembled WGS sequence"/>
</dbReference>
<proteinExistence type="predicted"/>
<dbReference type="Pfam" id="PF00487">
    <property type="entry name" value="FA_desaturase"/>
    <property type="match status" value="1"/>
</dbReference>
<protein>
    <submittedName>
        <fullName evidence="3">Delta-12 fatty acid desaturase protein</fullName>
    </submittedName>
</protein>
<gene>
    <name evidence="3" type="ORF">FA15DRAFT_671718</name>
</gene>
<reference evidence="3 4" key="1">
    <citation type="journal article" date="2019" name="Nat. Ecol. Evol.">
        <title>Megaphylogeny resolves global patterns of mushroom evolution.</title>
        <authorList>
            <person name="Varga T."/>
            <person name="Krizsan K."/>
            <person name="Foldi C."/>
            <person name="Dima B."/>
            <person name="Sanchez-Garcia M."/>
            <person name="Sanchez-Ramirez S."/>
            <person name="Szollosi G.J."/>
            <person name="Szarkandi J.G."/>
            <person name="Papp V."/>
            <person name="Albert L."/>
            <person name="Andreopoulos W."/>
            <person name="Angelini C."/>
            <person name="Antonin V."/>
            <person name="Barry K.W."/>
            <person name="Bougher N.L."/>
            <person name="Buchanan P."/>
            <person name="Buyck B."/>
            <person name="Bense V."/>
            <person name="Catcheside P."/>
            <person name="Chovatia M."/>
            <person name="Cooper J."/>
            <person name="Damon W."/>
            <person name="Desjardin D."/>
            <person name="Finy P."/>
            <person name="Geml J."/>
            <person name="Haridas S."/>
            <person name="Hughes K."/>
            <person name="Justo A."/>
            <person name="Karasinski D."/>
            <person name="Kautmanova I."/>
            <person name="Kiss B."/>
            <person name="Kocsube S."/>
            <person name="Kotiranta H."/>
            <person name="LaButti K.M."/>
            <person name="Lechner B.E."/>
            <person name="Liimatainen K."/>
            <person name="Lipzen A."/>
            <person name="Lukacs Z."/>
            <person name="Mihaltcheva S."/>
            <person name="Morgado L.N."/>
            <person name="Niskanen T."/>
            <person name="Noordeloos M.E."/>
            <person name="Ohm R.A."/>
            <person name="Ortiz-Santana B."/>
            <person name="Ovrebo C."/>
            <person name="Racz N."/>
            <person name="Riley R."/>
            <person name="Savchenko A."/>
            <person name="Shiryaev A."/>
            <person name="Soop K."/>
            <person name="Spirin V."/>
            <person name="Szebenyi C."/>
            <person name="Tomsovsky M."/>
            <person name="Tulloss R.E."/>
            <person name="Uehling J."/>
            <person name="Grigoriev I.V."/>
            <person name="Vagvolgyi C."/>
            <person name="Papp T."/>
            <person name="Martin F.M."/>
            <person name="Miettinen O."/>
            <person name="Hibbett D.S."/>
            <person name="Nagy L.G."/>
        </authorList>
    </citation>
    <scope>NUCLEOTIDE SEQUENCE [LARGE SCALE GENOMIC DNA]</scope>
    <source>
        <strain evidence="3 4">CBS 121175</strain>
    </source>
</reference>
<dbReference type="PANTHER" id="PTHR32100">
    <property type="entry name" value="OMEGA-6 FATTY ACID DESATURASE, CHLOROPLASTIC"/>
    <property type="match status" value="1"/>
</dbReference>
<feature type="domain" description="Fatty acid desaturase" evidence="2">
    <location>
        <begin position="92"/>
        <end position="365"/>
    </location>
</feature>
<dbReference type="InterPro" id="IPR012171">
    <property type="entry name" value="Fatty_acid_desaturase"/>
</dbReference>
<keyword evidence="1" id="KW-1133">Transmembrane helix</keyword>
<evidence type="ECO:0000259" key="2">
    <source>
        <dbReference type="Pfam" id="PF00487"/>
    </source>
</evidence>
<name>A0A5C3KP04_COPMA</name>
<feature type="transmembrane region" description="Helical" evidence="1">
    <location>
        <begin position="242"/>
        <end position="261"/>
    </location>
</feature>
<organism evidence="3 4">
    <name type="scientific">Coprinopsis marcescibilis</name>
    <name type="common">Agaric fungus</name>
    <name type="synonym">Psathyrella marcescibilis</name>
    <dbReference type="NCBI Taxonomy" id="230819"/>
    <lineage>
        <taxon>Eukaryota</taxon>
        <taxon>Fungi</taxon>
        <taxon>Dikarya</taxon>
        <taxon>Basidiomycota</taxon>
        <taxon>Agaricomycotina</taxon>
        <taxon>Agaricomycetes</taxon>
        <taxon>Agaricomycetidae</taxon>
        <taxon>Agaricales</taxon>
        <taxon>Agaricineae</taxon>
        <taxon>Psathyrellaceae</taxon>
        <taxon>Coprinopsis</taxon>
    </lineage>
</organism>
<evidence type="ECO:0000313" key="3">
    <source>
        <dbReference type="EMBL" id="TFK22251.1"/>
    </source>
</evidence>
<evidence type="ECO:0000313" key="4">
    <source>
        <dbReference type="Proteomes" id="UP000307440"/>
    </source>
</evidence>
<keyword evidence="4" id="KW-1185">Reference proteome</keyword>
<dbReference type="STRING" id="230819.A0A5C3KP04"/>
<feature type="transmembrane region" description="Helical" evidence="1">
    <location>
        <begin position="94"/>
        <end position="111"/>
    </location>
</feature>
<dbReference type="AlphaFoldDB" id="A0A5C3KP04"/>
<keyword evidence="1" id="KW-0472">Membrane</keyword>
<evidence type="ECO:0000256" key="1">
    <source>
        <dbReference type="SAM" id="Phobius"/>
    </source>
</evidence>
<feature type="transmembrane region" description="Helical" evidence="1">
    <location>
        <begin position="267"/>
        <end position="290"/>
    </location>
</feature>
<keyword evidence="1" id="KW-0812">Transmembrane</keyword>